<feature type="domain" description="SHSP" evidence="4">
    <location>
        <begin position="157"/>
        <end position="263"/>
    </location>
</feature>
<feature type="domain" description="SHSP" evidence="4">
    <location>
        <begin position="425"/>
        <end position="518"/>
    </location>
</feature>
<keyword evidence="6" id="KW-1185">Reference proteome</keyword>
<dbReference type="Pfam" id="PF00011">
    <property type="entry name" value="HSP20"/>
    <property type="match status" value="2"/>
</dbReference>
<dbReference type="InterPro" id="IPR002068">
    <property type="entry name" value="A-crystallin/Hsp20_dom"/>
</dbReference>
<gene>
    <name evidence="5" type="ORF">CFP56_042530</name>
</gene>
<reference evidence="5 6" key="1">
    <citation type="journal article" date="2018" name="Sci. Data">
        <title>The draft genome sequence of cork oak.</title>
        <authorList>
            <person name="Ramos A.M."/>
            <person name="Usie A."/>
            <person name="Barbosa P."/>
            <person name="Barros P.M."/>
            <person name="Capote T."/>
            <person name="Chaves I."/>
            <person name="Simoes F."/>
            <person name="Abreu I."/>
            <person name="Carrasquinho I."/>
            <person name="Faro C."/>
            <person name="Guimaraes J.B."/>
            <person name="Mendonca D."/>
            <person name="Nobrega F."/>
            <person name="Rodrigues L."/>
            <person name="Saibo N.J.M."/>
            <person name="Varela M.C."/>
            <person name="Egas C."/>
            <person name="Matos J."/>
            <person name="Miguel C.M."/>
            <person name="Oliveira M.M."/>
            <person name="Ricardo C.P."/>
            <person name="Goncalves S."/>
        </authorList>
    </citation>
    <scope>NUCLEOTIDE SEQUENCE [LARGE SCALE GENOMIC DNA]</scope>
    <source>
        <strain evidence="6">cv. HL8</strain>
    </source>
</reference>
<dbReference type="SUPFAM" id="SSF49764">
    <property type="entry name" value="HSP20-like chaperones"/>
    <property type="match status" value="4"/>
</dbReference>
<dbReference type="Gene3D" id="2.60.40.790">
    <property type="match status" value="2"/>
</dbReference>
<name>A0AAW0LII5_QUESU</name>
<feature type="region of interest" description="Disordered" evidence="3">
    <location>
        <begin position="248"/>
        <end position="267"/>
    </location>
</feature>
<dbReference type="InterPro" id="IPR008978">
    <property type="entry name" value="HSP20-like_chaperone"/>
</dbReference>
<evidence type="ECO:0000259" key="4">
    <source>
        <dbReference type="PROSITE" id="PS01031"/>
    </source>
</evidence>
<proteinExistence type="inferred from homology"/>
<dbReference type="Proteomes" id="UP000237347">
    <property type="component" value="Unassembled WGS sequence"/>
</dbReference>
<dbReference type="CDD" id="cd00298">
    <property type="entry name" value="ACD_sHsps_p23-like"/>
    <property type="match status" value="3"/>
</dbReference>
<evidence type="ECO:0000313" key="6">
    <source>
        <dbReference type="Proteomes" id="UP000237347"/>
    </source>
</evidence>
<dbReference type="InterPro" id="IPR044656">
    <property type="entry name" value="HSP14.7/HSP23.5/HSP23.6-like"/>
</dbReference>
<evidence type="ECO:0000256" key="2">
    <source>
        <dbReference type="RuleBase" id="RU003616"/>
    </source>
</evidence>
<evidence type="ECO:0000256" key="1">
    <source>
        <dbReference type="PROSITE-ProRule" id="PRU00285"/>
    </source>
</evidence>
<dbReference type="PANTHER" id="PTHR46991:SF10">
    <property type="entry name" value="HEAT SHOCK PROTEIN HSP20_ALPHA CRYSTALLIN FAMILY"/>
    <property type="match status" value="1"/>
</dbReference>
<organism evidence="5 6">
    <name type="scientific">Quercus suber</name>
    <name type="common">Cork oak</name>
    <dbReference type="NCBI Taxonomy" id="58331"/>
    <lineage>
        <taxon>Eukaryota</taxon>
        <taxon>Viridiplantae</taxon>
        <taxon>Streptophyta</taxon>
        <taxon>Embryophyta</taxon>
        <taxon>Tracheophyta</taxon>
        <taxon>Spermatophyta</taxon>
        <taxon>Magnoliopsida</taxon>
        <taxon>eudicotyledons</taxon>
        <taxon>Gunneridae</taxon>
        <taxon>Pentapetalae</taxon>
        <taxon>rosids</taxon>
        <taxon>fabids</taxon>
        <taxon>Fagales</taxon>
        <taxon>Fagaceae</taxon>
        <taxon>Quercus</taxon>
    </lineage>
</organism>
<evidence type="ECO:0000256" key="3">
    <source>
        <dbReference type="SAM" id="MobiDB-lite"/>
    </source>
</evidence>
<keyword evidence="5" id="KW-0346">Stress response</keyword>
<dbReference type="EMBL" id="PKMF04000089">
    <property type="protein sequence ID" value="KAK7851289.1"/>
    <property type="molecule type" value="Genomic_DNA"/>
</dbReference>
<dbReference type="PANTHER" id="PTHR46991">
    <property type="entry name" value="23.5 KDA HEAT SHOCK PROTEIN, MITOCHONDRIAL"/>
    <property type="match status" value="1"/>
</dbReference>
<evidence type="ECO:0000313" key="5">
    <source>
        <dbReference type="EMBL" id="KAK7851289.1"/>
    </source>
</evidence>
<dbReference type="PROSITE" id="PS01031">
    <property type="entry name" value="SHSP"/>
    <property type="match status" value="2"/>
</dbReference>
<protein>
    <submittedName>
        <fullName evidence="5">57 kDa heat shock protein</fullName>
    </submittedName>
</protein>
<comment type="similarity">
    <text evidence="1 2">Belongs to the small heat shock protein (HSP20) family.</text>
</comment>
<sequence length="518" mass="57190">MASSCSPNPKGPSFSDFGLTDSGELYGKNNPFQRSGPKGALERIALKNDKLYMRVDMPGVPKQNMSCFLDHFNNVIFTGLAPKEWEHDDQVREFGGLYGLRCGCCEVAKLHGNITNGVLRMKMSKKILKNVTRCSYGPPPVDTPIIFLHEDIASHPYQTKGPRESYGAKEVKDGFYVWVDMPGVTKDKVSVGVENGWVLFSGKAGKESIHEESGRTYQGSFGPFDVDKIGKIKTEVKNGVLRMMIPEIGPDSTSPNQSPPNPDGPYFSDFGITDSGGLYATNNPFQRSGPIDAVERIALANHDKLYMRVDMPGVPKENMHYSLDADNNVFFGGLAPKEWEHDDQEREYGGFIGLRCGCCRVKKLHGSISNGVLRMTMSKKKLKNMKNNNTCCTHGPHHVDSSMPQSDEDSAEDKPGRLCAAFHPFQTKGPKESYGAKEVKDGFYVWVDMPGVTKDKVSVGVENAHVLFSGEAGKESYHEESGRTYKGRFGPFDAKKIGDIKTDVKNGVLRMFIPAIVS</sequence>
<dbReference type="AlphaFoldDB" id="A0AAW0LII5"/>
<comment type="caution">
    <text evidence="5">The sequence shown here is derived from an EMBL/GenBank/DDBJ whole genome shotgun (WGS) entry which is preliminary data.</text>
</comment>
<accession>A0AAW0LII5</accession>